<comment type="caution">
    <text evidence="7">The sequence shown here is derived from an EMBL/GenBank/DDBJ whole genome shotgun (WGS) entry which is preliminary data.</text>
</comment>
<dbReference type="EMBL" id="VDMD01000026">
    <property type="protein sequence ID" value="TRM59675.1"/>
    <property type="molecule type" value="Genomic_DNA"/>
</dbReference>
<dbReference type="EC" id="4.2.1.130" evidence="1"/>
<evidence type="ECO:0000256" key="4">
    <source>
        <dbReference type="ARBA" id="ARBA00038493"/>
    </source>
</evidence>
<dbReference type="Pfam" id="PF01965">
    <property type="entry name" value="DJ-1_PfpI"/>
    <property type="match status" value="1"/>
</dbReference>
<proteinExistence type="inferred from homology"/>
<evidence type="ECO:0000256" key="3">
    <source>
        <dbReference type="ARBA" id="ARBA00023239"/>
    </source>
</evidence>
<reference evidence="7 8" key="1">
    <citation type="journal article" date="2019" name="New Phytol.">
        <title>Comparative genomics reveals unique wood-decay strategies and fruiting body development in the Schizophyllaceae.</title>
        <authorList>
            <person name="Almasi E."/>
            <person name="Sahu N."/>
            <person name="Krizsan K."/>
            <person name="Balint B."/>
            <person name="Kovacs G.M."/>
            <person name="Kiss B."/>
            <person name="Cseklye J."/>
            <person name="Drula E."/>
            <person name="Henrissat B."/>
            <person name="Nagy I."/>
            <person name="Chovatia M."/>
            <person name="Adam C."/>
            <person name="LaButti K."/>
            <person name="Lipzen A."/>
            <person name="Riley R."/>
            <person name="Grigoriev I.V."/>
            <person name="Nagy L.G."/>
        </authorList>
    </citation>
    <scope>NUCLEOTIDE SEQUENCE [LARGE SCALE GENOMIC DNA]</scope>
    <source>
        <strain evidence="7 8">NL-1724</strain>
    </source>
</reference>
<evidence type="ECO:0000259" key="6">
    <source>
        <dbReference type="Pfam" id="PF01965"/>
    </source>
</evidence>
<dbReference type="GO" id="GO:0016740">
    <property type="term" value="F:transferase activity"/>
    <property type="evidence" value="ECO:0007669"/>
    <property type="project" value="UniProtKB-KW"/>
</dbReference>
<dbReference type="GO" id="GO:0005737">
    <property type="term" value="C:cytoplasm"/>
    <property type="evidence" value="ECO:0007669"/>
    <property type="project" value="TreeGrafter"/>
</dbReference>
<keyword evidence="7" id="KW-0808">Transferase</keyword>
<dbReference type="GO" id="GO:0019243">
    <property type="term" value="P:methylglyoxal catabolic process to D-lactate via S-lactoyl-glutathione"/>
    <property type="evidence" value="ECO:0007669"/>
    <property type="project" value="TreeGrafter"/>
</dbReference>
<keyword evidence="7" id="KW-0315">Glutamine amidotransferase</keyword>
<sequence>MNFLKILFVYTSVTHTLTGSESGWYLSEAAHPYYILAPLYEIDFAAPLGPNPPVDPASVELFKDEESQKFLADETVKQKLASAKKLSDVDAADYAAIFYVGGHGPVIDLATDPVNVKLANTFWRSNKIVSAVCHGPAALVGVTDASDPVTGGAQGASIFKNRAATCLTYTEETQLQKTDAIPFQPEHRLRELGAKFESAGPFEARVVVDGRLITGQNPASGKGVGEALLRALKE</sequence>
<evidence type="ECO:0000256" key="1">
    <source>
        <dbReference type="ARBA" id="ARBA00013134"/>
    </source>
</evidence>
<keyword evidence="2" id="KW-0346">Stress response</keyword>
<dbReference type="CDD" id="cd03141">
    <property type="entry name" value="GATase1_Hsp31_like"/>
    <property type="match status" value="1"/>
</dbReference>
<protein>
    <recommendedName>
        <fullName evidence="1">D-lactate dehydratase</fullName>
        <ecNumber evidence="1">4.2.1.130</ecNumber>
    </recommendedName>
</protein>
<evidence type="ECO:0000256" key="2">
    <source>
        <dbReference type="ARBA" id="ARBA00023016"/>
    </source>
</evidence>
<dbReference type="OrthoDB" id="543156at2759"/>
<keyword evidence="3" id="KW-0456">Lyase</keyword>
<comment type="similarity">
    <text evidence="4">Belongs to the peptidase C56 family. HSP31-like subfamily.</text>
</comment>
<comment type="catalytic activity">
    <reaction evidence="5">
        <text>methylglyoxal + H2O = (R)-lactate + H(+)</text>
        <dbReference type="Rhea" id="RHEA:27754"/>
        <dbReference type="ChEBI" id="CHEBI:15377"/>
        <dbReference type="ChEBI" id="CHEBI:15378"/>
        <dbReference type="ChEBI" id="CHEBI:16004"/>
        <dbReference type="ChEBI" id="CHEBI:17158"/>
        <dbReference type="EC" id="4.2.1.130"/>
    </reaction>
</comment>
<accession>A0A550C4E6</accession>
<dbReference type="AlphaFoldDB" id="A0A550C4E6"/>
<dbReference type="InterPro" id="IPR029062">
    <property type="entry name" value="Class_I_gatase-like"/>
</dbReference>
<organism evidence="7 8">
    <name type="scientific">Schizophyllum amplum</name>
    <dbReference type="NCBI Taxonomy" id="97359"/>
    <lineage>
        <taxon>Eukaryota</taxon>
        <taxon>Fungi</taxon>
        <taxon>Dikarya</taxon>
        <taxon>Basidiomycota</taxon>
        <taxon>Agaricomycotina</taxon>
        <taxon>Agaricomycetes</taxon>
        <taxon>Agaricomycetidae</taxon>
        <taxon>Agaricales</taxon>
        <taxon>Schizophyllaceae</taxon>
        <taxon>Schizophyllum</taxon>
    </lineage>
</organism>
<dbReference type="SUPFAM" id="SSF52317">
    <property type="entry name" value="Class I glutamine amidotransferase-like"/>
    <property type="match status" value="1"/>
</dbReference>
<dbReference type="InterPro" id="IPR050325">
    <property type="entry name" value="Prot/Nucl_acid_deglycase"/>
</dbReference>
<dbReference type="Gene3D" id="3.40.50.880">
    <property type="match status" value="1"/>
</dbReference>
<dbReference type="Proteomes" id="UP000320762">
    <property type="component" value="Unassembled WGS sequence"/>
</dbReference>
<evidence type="ECO:0000313" key="8">
    <source>
        <dbReference type="Proteomes" id="UP000320762"/>
    </source>
</evidence>
<name>A0A550C4E6_9AGAR</name>
<dbReference type="PANTHER" id="PTHR48094:SF11">
    <property type="entry name" value="GLUTATHIONE-INDEPENDENT GLYOXALASE HSP31-RELATED"/>
    <property type="match status" value="1"/>
</dbReference>
<gene>
    <name evidence="7" type="ORF">BD626DRAFT_550101</name>
</gene>
<evidence type="ECO:0000313" key="7">
    <source>
        <dbReference type="EMBL" id="TRM59675.1"/>
    </source>
</evidence>
<feature type="domain" description="DJ-1/PfpI" evidence="6">
    <location>
        <begin position="80"/>
        <end position="222"/>
    </location>
</feature>
<keyword evidence="8" id="KW-1185">Reference proteome</keyword>
<dbReference type="GO" id="GO:0019172">
    <property type="term" value="F:glyoxalase III activity"/>
    <property type="evidence" value="ECO:0007669"/>
    <property type="project" value="UniProtKB-EC"/>
</dbReference>
<dbReference type="InterPro" id="IPR002818">
    <property type="entry name" value="DJ-1/PfpI"/>
</dbReference>
<dbReference type="PANTHER" id="PTHR48094">
    <property type="entry name" value="PROTEIN/NUCLEIC ACID DEGLYCASE DJ-1-RELATED"/>
    <property type="match status" value="1"/>
</dbReference>
<dbReference type="STRING" id="97359.A0A550C4E6"/>
<evidence type="ECO:0000256" key="5">
    <source>
        <dbReference type="ARBA" id="ARBA00048082"/>
    </source>
</evidence>